<dbReference type="EMBL" id="JAAOAK010000335">
    <property type="protein sequence ID" value="KAF5672699.1"/>
    <property type="molecule type" value="Genomic_DNA"/>
</dbReference>
<keyword evidence="2" id="KW-1185">Reference proteome</keyword>
<reference evidence="1 2" key="1">
    <citation type="submission" date="2020-05" db="EMBL/GenBank/DDBJ databases">
        <title>Identification and distribution of gene clusters putatively required for synthesis of sphingolipid metabolism inhibitors in phylogenetically diverse species of the filamentous fungus Fusarium.</title>
        <authorList>
            <person name="Kim H.-S."/>
            <person name="Busman M."/>
            <person name="Brown D.W."/>
            <person name="Divon H."/>
            <person name="Uhlig S."/>
            <person name="Proctor R.H."/>
        </authorList>
    </citation>
    <scope>NUCLEOTIDE SEQUENCE [LARGE SCALE GENOMIC DNA]</scope>
    <source>
        <strain evidence="1 2">NRRL 25311</strain>
    </source>
</reference>
<proteinExistence type="predicted"/>
<dbReference type="AlphaFoldDB" id="A0A8H5TI76"/>
<dbReference type="Proteomes" id="UP000562682">
    <property type="component" value="Unassembled WGS sequence"/>
</dbReference>
<protein>
    <submittedName>
        <fullName evidence="1">Uncharacterized protein</fullName>
    </submittedName>
</protein>
<evidence type="ECO:0000313" key="2">
    <source>
        <dbReference type="Proteomes" id="UP000562682"/>
    </source>
</evidence>
<comment type="caution">
    <text evidence="1">The sequence shown here is derived from an EMBL/GenBank/DDBJ whole genome shotgun (WGS) entry which is preliminary data.</text>
</comment>
<name>A0A8H5TI76_9HYPO</name>
<organism evidence="1 2">
    <name type="scientific">Fusarium denticulatum</name>
    <dbReference type="NCBI Taxonomy" id="48507"/>
    <lineage>
        <taxon>Eukaryota</taxon>
        <taxon>Fungi</taxon>
        <taxon>Dikarya</taxon>
        <taxon>Ascomycota</taxon>
        <taxon>Pezizomycotina</taxon>
        <taxon>Sordariomycetes</taxon>
        <taxon>Hypocreomycetidae</taxon>
        <taxon>Hypocreales</taxon>
        <taxon>Nectriaceae</taxon>
        <taxon>Fusarium</taxon>
        <taxon>Fusarium fujikuroi species complex</taxon>
    </lineage>
</organism>
<evidence type="ECO:0000313" key="1">
    <source>
        <dbReference type="EMBL" id="KAF5672699.1"/>
    </source>
</evidence>
<sequence length="228" mass="26256">MAPSNHFEKLSPELITMILTAFESAVDVQSIIHADPYILSVVLQNQKRILQSLRQTLNNHFPGQNLTQAVMVCRLRHMEDRLQGQGRAQAEQVIRPVLTSRPEQLSTSKLNLGALSELYGVLQEADAFAVSYSRKAWAMTQKLEAREADKADLPKLPLSLPLPETESQQIQKAYLVFDVYRHTLWFSTNLVQDYGYEDDVYSFQIPWKFIYKEKLLCHIFVHKDTISY</sequence>
<gene>
    <name evidence="1" type="ORF">FDENT_10501</name>
</gene>
<accession>A0A8H5TI76</accession>